<dbReference type="GO" id="GO:0005737">
    <property type="term" value="C:cytoplasm"/>
    <property type="evidence" value="ECO:0007669"/>
    <property type="project" value="TreeGrafter"/>
</dbReference>
<dbReference type="SUPFAM" id="SSF51735">
    <property type="entry name" value="NAD(P)-binding Rossmann-fold domains"/>
    <property type="match status" value="1"/>
</dbReference>
<proteinExistence type="inferred from homology"/>
<dbReference type="Proteomes" id="UP000799776">
    <property type="component" value="Unassembled WGS sequence"/>
</dbReference>
<protein>
    <submittedName>
        <fullName evidence="4">NAD(P)-binding protein</fullName>
    </submittedName>
</protein>
<keyword evidence="5" id="KW-1185">Reference proteome</keyword>
<dbReference type="PANTHER" id="PTHR44229">
    <property type="entry name" value="15-HYDROXYPROSTAGLANDIN DEHYDROGENASE [NAD(+)]"/>
    <property type="match status" value="1"/>
</dbReference>
<dbReference type="GO" id="GO:0016616">
    <property type="term" value="F:oxidoreductase activity, acting on the CH-OH group of donors, NAD or NADP as acceptor"/>
    <property type="evidence" value="ECO:0007669"/>
    <property type="project" value="TreeGrafter"/>
</dbReference>
<evidence type="ECO:0000256" key="3">
    <source>
        <dbReference type="SAM" id="MobiDB-lite"/>
    </source>
</evidence>
<feature type="compositionally biased region" description="Low complexity" evidence="3">
    <location>
        <begin position="198"/>
        <end position="215"/>
    </location>
</feature>
<name>A0A9P4HXJ5_9PEZI</name>
<reference evidence="4" key="1">
    <citation type="journal article" date="2020" name="Stud. Mycol.">
        <title>101 Dothideomycetes genomes: a test case for predicting lifestyles and emergence of pathogens.</title>
        <authorList>
            <person name="Haridas S."/>
            <person name="Albert R."/>
            <person name="Binder M."/>
            <person name="Bloem J."/>
            <person name="Labutti K."/>
            <person name="Salamov A."/>
            <person name="Andreopoulos B."/>
            <person name="Baker S."/>
            <person name="Barry K."/>
            <person name="Bills G."/>
            <person name="Bluhm B."/>
            <person name="Cannon C."/>
            <person name="Castanera R."/>
            <person name="Culley D."/>
            <person name="Daum C."/>
            <person name="Ezra D."/>
            <person name="Gonzalez J."/>
            <person name="Henrissat B."/>
            <person name="Kuo A."/>
            <person name="Liang C."/>
            <person name="Lipzen A."/>
            <person name="Lutzoni F."/>
            <person name="Magnuson J."/>
            <person name="Mondo S."/>
            <person name="Nolan M."/>
            <person name="Ohm R."/>
            <person name="Pangilinan J."/>
            <person name="Park H.-J."/>
            <person name="Ramirez L."/>
            <person name="Alfaro M."/>
            <person name="Sun H."/>
            <person name="Tritt A."/>
            <person name="Yoshinaga Y."/>
            <person name="Zwiers L.-H."/>
            <person name="Turgeon B."/>
            <person name="Goodwin S."/>
            <person name="Spatafora J."/>
            <person name="Crous P."/>
            <person name="Grigoriev I."/>
        </authorList>
    </citation>
    <scope>NUCLEOTIDE SEQUENCE</scope>
    <source>
        <strain evidence="4">CBS 121410</strain>
    </source>
</reference>
<dbReference type="PANTHER" id="PTHR44229:SF4">
    <property type="entry name" value="15-HYDROXYPROSTAGLANDIN DEHYDROGENASE [NAD(+)]"/>
    <property type="match status" value="1"/>
</dbReference>
<dbReference type="InterPro" id="IPR002347">
    <property type="entry name" value="SDR_fam"/>
</dbReference>
<evidence type="ECO:0000313" key="5">
    <source>
        <dbReference type="Proteomes" id="UP000799776"/>
    </source>
</evidence>
<keyword evidence="2" id="KW-0560">Oxidoreductase</keyword>
<comment type="similarity">
    <text evidence="1">Belongs to the short-chain dehydrogenases/reductases (SDR) family.</text>
</comment>
<dbReference type="PRINTS" id="PR00081">
    <property type="entry name" value="GDHRDH"/>
</dbReference>
<evidence type="ECO:0000256" key="2">
    <source>
        <dbReference type="ARBA" id="ARBA00023002"/>
    </source>
</evidence>
<dbReference type="OrthoDB" id="5371740at2759"/>
<feature type="region of interest" description="Disordered" evidence="3">
    <location>
        <begin position="189"/>
        <end position="215"/>
    </location>
</feature>
<dbReference type="AlphaFoldDB" id="A0A9P4HXJ5"/>
<comment type="caution">
    <text evidence="4">The sequence shown here is derived from an EMBL/GenBank/DDBJ whole genome shotgun (WGS) entry which is preliminary data.</text>
</comment>
<dbReference type="InterPro" id="IPR036291">
    <property type="entry name" value="NAD(P)-bd_dom_sf"/>
</dbReference>
<evidence type="ECO:0000313" key="4">
    <source>
        <dbReference type="EMBL" id="KAF2088657.1"/>
    </source>
</evidence>
<dbReference type="EMBL" id="ML978716">
    <property type="protein sequence ID" value="KAF2088657.1"/>
    <property type="molecule type" value="Genomic_DNA"/>
</dbReference>
<dbReference type="Pfam" id="PF00106">
    <property type="entry name" value="adh_short"/>
    <property type="match status" value="1"/>
</dbReference>
<accession>A0A9P4HXJ5</accession>
<dbReference type="Gene3D" id="3.40.50.720">
    <property type="entry name" value="NAD(P)-binding Rossmann-like Domain"/>
    <property type="match status" value="1"/>
</dbReference>
<organism evidence="4 5">
    <name type="scientific">Saccharata proteae CBS 121410</name>
    <dbReference type="NCBI Taxonomy" id="1314787"/>
    <lineage>
        <taxon>Eukaryota</taxon>
        <taxon>Fungi</taxon>
        <taxon>Dikarya</taxon>
        <taxon>Ascomycota</taxon>
        <taxon>Pezizomycotina</taxon>
        <taxon>Dothideomycetes</taxon>
        <taxon>Dothideomycetes incertae sedis</taxon>
        <taxon>Botryosphaeriales</taxon>
        <taxon>Saccharataceae</taxon>
        <taxon>Saccharata</taxon>
    </lineage>
</organism>
<evidence type="ECO:0000256" key="1">
    <source>
        <dbReference type="ARBA" id="ARBA00006484"/>
    </source>
</evidence>
<sequence length="367" mass="38528">MARKKSCGTYAGSPRSPTYDSRVDFGKPVITALLHGKSVLVTGGATGIGAGIVTALAEAGAYVTIADNAGDEGQRFMLELVNRNLHVQYVYTDVKSFKSQTEAFKLANSFHNGLDIVIPCAGSGSGNSIPEWLSATPADADFPTPIEPPSTALLDTTATATYYTTHLAMHYFRRVRLATSPTAGMPFRTSAGDNHSPTSTYSHAHTNSTSTTQTNAAAAHAATHAAACARQIIFVGSLAAYFTQPLNPAAQASAFAMRGLWKSMRASPALVGARTNFVAPTYVRSGKSAAGALETELTSMGVKMVDVGDVVDAVMRIACDDGIVGRAIAVVAEGNFDICDDPEGFDGGREIRRRVQDGPLFGLALLE</sequence>
<gene>
    <name evidence="4" type="ORF">K490DRAFT_64699</name>
</gene>